<sequence>MKNLLVLIFVLACSSLELCGQNLQVVGRVQDQTSREALIGASVRVMESGTGKITNEEGVFRFQLDPGTYTLQISYLGYTAREIEVEVPLSEELTILLMPEDFELGGVEVLATGYQEIPKSRASGSFVSLNEELVDRRVSTNLIDRMEDVTSGLILNRTGDVGRDPISIRGRSTLGRFSQPLIVIDNFPYDGNLEDINPNDVSSITVLRDAAAASIWGARAGNGVIVITTKSGKNNQATRVSFTGNVNWIQPTDPFLAPNLGVDDYIDVEEMLFGQGFYTALESDFGNEVLSPVVETLIEKRDGLISASEADARIAAFRSYDLRNELKQYIYRPQLNQQYNLGIAGGGNYHTYRISLGFDDIRPEISGDASNRITLSLKNDFSFLSDKLKVQTAFYGVKSKSTDAHMAADDITFSSYAGTYPYARLADDSGTPLPLNRDYRNSFKEEMETLGFLDWSFVPLEERGRSNSNSVRDDWRVNLGLTYEVLPGLSVQALYQYWQNTGLTERQYQDNSYDARNLINQFTQMAEEGALSYAIPYGGIYNYSNSRANSHSGRLQANYAKDWEQGWKLNVLAGAEVKALESNAFSGRYYGYNPELATTQVVDYVSLFPLSTNSFATARIPNTDGISLMRDRFYSGFANASLMYQERYLLTLSARKDASNLFGVAANQKAVPLWSAGLGWTLSEEGFYHWNWMPFMKLRASYGYNGNVDRSLTAFTTARSTTFNPITQIPYSIIVNPPNENLRWERIKILNLGLDWENRSGRIMGTFEVYKKEGLDLIGTVPYAPSTGITAFSGNNAATQTQGFDLSLETVNLKGKFTWSSVLLLSGIKEKVTSYEDEINVSNLLNYGINGLGGAYFPIEGRPLFGVYSLPWEGLNPETGDPVGLLDGEASEEYREIINEATLESLVYHGPARPTVFGSFRNTLSFQGFTLSANISYRFGYFFRRSSVQYESILQGRGGHSDYSLRWQEAGDELITQVPSMPEERDAFRDQFYRSSSVLVEKGDHIRLQDIRLGYKIPSSSNKAGMFNNAEFYLYANNLGMIWKATDTDWDPDFGTFKPRKSIAVGVQLDF</sequence>
<dbReference type="SUPFAM" id="SSF56935">
    <property type="entry name" value="Porins"/>
    <property type="match status" value="1"/>
</dbReference>
<accession>A0A327P904</accession>
<dbReference type="SUPFAM" id="SSF49464">
    <property type="entry name" value="Carboxypeptidase regulatory domain-like"/>
    <property type="match status" value="1"/>
</dbReference>
<dbReference type="NCBIfam" id="TIGR04056">
    <property type="entry name" value="OMP_RagA_SusC"/>
    <property type="match status" value="1"/>
</dbReference>
<dbReference type="Gene3D" id="2.40.170.20">
    <property type="entry name" value="TonB-dependent receptor, beta-barrel domain"/>
    <property type="match status" value="1"/>
</dbReference>
<dbReference type="InterPro" id="IPR023997">
    <property type="entry name" value="TonB-dep_OMP_SusC/RagA_CS"/>
</dbReference>
<evidence type="ECO:0000256" key="6">
    <source>
        <dbReference type="ARBA" id="ARBA00023237"/>
    </source>
</evidence>
<dbReference type="Gene3D" id="2.60.40.1120">
    <property type="entry name" value="Carboxypeptidase-like, regulatory domain"/>
    <property type="match status" value="1"/>
</dbReference>
<dbReference type="AlphaFoldDB" id="A0A327P904"/>
<feature type="chain" id="PRO_5016375729" evidence="8">
    <location>
        <begin position="20"/>
        <end position="1071"/>
    </location>
</feature>
<dbReference type="Pfam" id="PF13715">
    <property type="entry name" value="CarbopepD_reg_2"/>
    <property type="match status" value="1"/>
</dbReference>
<evidence type="ECO:0000256" key="4">
    <source>
        <dbReference type="ARBA" id="ARBA00022692"/>
    </source>
</evidence>
<evidence type="ECO:0000256" key="7">
    <source>
        <dbReference type="PROSITE-ProRule" id="PRU01360"/>
    </source>
</evidence>
<reference evidence="10 11" key="1">
    <citation type="submission" date="2018-06" db="EMBL/GenBank/DDBJ databases">
        <title>Genomic Encyclopedia of Archaeal and Bacterial Type Strains, Phase II (KMG-II): from individual species to whole genera.</title>
        <authorList>
            <person name="Goeker M."/>
        </authorList>
    </citation>
    <scope>NUCLEOTIDE SEQUENCE [LARGE SCALE GENOMIC DNA]</scope>
    <source>
        <strain evidence="10 11">DSM 23446</strain>
    </source>
</reference>
<evidence type="ECO:0000313" key="11">
    <source>
        <dbReference type="Proteomes" id="UP000249610"/>
    </source>
</evidence>
<comment type="caution">
    <text evidence="10">The sequence shown here is derived from an EMBL/GenBank/DDBJ whole genome shotgun (WGS) entry which is preliminary data.</text>
</comment>
<evidence type="ECO:0000259" key="9">
    <source>
        <dbReference type="Pfam" id="PF07715"/>
    </source>
</evidence>
<gene>
    <name evidence="10" type="ORF">LV83_02979</name>
</gene>
<keyword evidence="8" id="KW-0732">Signal</keyword>
<dbReference type="InterPro" id="IPR012910">
    <property type="entry name" value="Plug_dom"/>
</dbReference>
<evidence type="ECO:0000256" key="1">
    <source>
        <dbReference type="ARBA" id="ARBA00004571"/>
    </source>
</evidence>
<dbReference type="InterPro" id="IPR008969">
    <property type="entry name" value="CarboxyPept-like_regulatory"/>
</dbReference>
<proteinExistence type="inferred from homology"/>
<dbReference type="Pfam" id="PF07715">
    <property type="entry name" value="Plug"/>
    <property type="match status" value="1"/>
</dbReference>
<dbReference type="InterPro" id="IPR023996">
    <property type="entry name" value="TonB-dep_OMP_SusC/RagA"/>
</dbReference>
<dbReference type="Proteomes" id="UP000249610">
    <property type="component" value="Unassembled WGS sequence"/>
</dbReference>
<evidence type="ECO:0000256" key="5">
    <source>
        <dbReference type="ARBA" id="ARBA00023136"/>
    </source>
</evidence>
<dbReference type="InterPro" id="IPR036942">
    <property type="entry name" value="Beta-barrel_TonB_sf"/>
</dbReference>
<organism evidence="10 11">
    <name type="scientific">Algoriphagus yeomjeoni</name>
    <dbReference type="NCBI Taxonomy" id="291403"/>
    <lineage>
        <taxon>Bacteria</taxon>
        <taxon>Pseudomonadati</taxon>
        <taxon>Bacteroidota</taxon>
        <taxon>Cytophagia</taxon>
        <taxon>Cytophagales</taxon>
        <taxon>Cyclobacteriaceae</taxon>
        <taxon>Algoriphagus</taxon>
    </lineage>
</organism>
<keyword evidence="3 7" id="KW-1134">Transmembrane beta strand</keyword>
<feature type="domain" description="TonB-dependent receptor plug" evidence="9">
    <location>
        <begin position="119"/>
        <end position="224"/>
    </location>
</feature>
<evidence type="ECO:0000256" key="8">
    <source>
        <dbReference type="SAM" id="SignalP"/>
    </source>
</evidence>
<feature type="signal peptide" evidence="8">
    <location>
        <begin position="1"/>
        <end position="19"/>
    </location>
</feature>
<dbReference type="OrthoDB" id="9768177at2"/>
<dbReference type="InterPro" id="IPR039426">
    <property type="entry name" value="TonB-dep_rcpt-like"/>
</dbReference>
<keyword evidence="11" id="KW-1185">Reference proteome</keyword>
<dbReference type="NCBIfam" id="TIGR04057">
    <property type="entry name" value="SusC_RagA_signa"/>
    <property type="match status" value="1"/>
</dbReference>
<dbReference type="Gene3D" id="2.170.130.10">
    <property type="entry name" value="TonB-dependent receptor, plug domain"/>
    <property type="match status" value="1"/>
</dbReference>
<name>A0A327P904_9BACT</name>
<dbReference type="EMBL" id="QLLK01000008">
    <property type="protein sequence ID" value="RAI88061.1"/>
    <property type="molecule type" value="Genomic_DNA"/>
</dbReference>
<evidence type="ECO:0000256" key="3">
    <source>
        <dbReference type="ARBA" id="ARBA00022452"/>
    </source>
</evidence>
<comment type="subcellular location">
    <subcellularLocation>
        <location evidence="1 7">Cell outer membrane</location>
        <topology evidence="1 7">Multi-pass membrane protein</topology>
    </subcellularLocation>
</comment>
<keyword evidence="4 7" id="KW-0812">Transmembrane</keyword>
<protein>
    <submittedName>
        <fullName evidence="10">TonB-linked SusC/RagA family outer membrane protein</fullName>
    </submittedName>
</protein>
<keyword evidence="6 7" id="KW-0998">Cell outer membrane</keyword>
<dbReference type="InterPro" id="IPR037066">
    <property type="entry name" value="Plug_dom_sf"/>
</dbReference>
<keyword evidence="5 7" id="KW-0472">Membrane</keyword>
<comment type="similarity">
    <text evidence="7">Belongs to the TonB-dependent receptor family.</text>
</comment>
<keyword evidence="2 7" id="KW-0813">Transport</keyword>
<dbReference type="PROSITE" id="PS52016">
    <property type="entry name" value="TONB_DEPENDENT_REC_3"/>
    <property type="match status" value="1"/>
</dbReference>
<dbReference type="RefSeq" id="WP_111612310.1">
    <property type="nucleotide sequence ID" value="NZ_QLLK01000008.1"/>
</dbReference>
<evidence type="ECO:0000313" key="10">
    <source>
        <dbReference type="EMBL" id="RAI88061.1"/>
    </source>
</evidence>
<evidence type="ECO:0000256" key="2">
    <source>
        <dbReference type="ARBA" id="ARBA00022448"/>
    </source>
</evidence>
<dbReference type="GO" id="GO:0009279">
    <property type="term" value="C:cell outer membrane"/>
    <property type="evidence" value="ECO:0007669"/>
    <property type="project" value="UniProtKB-SubCell"/>
</dbReference>